<dbReference type="EMBL" id="CXPG01000020">
    <property type="protein sequence ID" value="CTQ33761.1"/>
    <property type="molecule type" value="Genomic_DNA"/>
</dbReference>
<gene>
    <name evidence="1" type="ORF">JAN5088_02547</name>
</gene>
<evidence type="ECO:0000313" key="1">
    <source>
        <dbReference type="EMBL" id="CTQ33761.1"/>
    </source>
</evidence>
<evidence type="ECO:0000313" key="2">
    <source>
        <dbReference type="Proteomes" id="UP000048908"/>
    </source>
</evidence>
<keyword evidence="2" id="KW-1185">Reference proteome</keyword>
<protein>
    <submittedName>
        <fullName evidence="1">Uncharacterized protein</fullName>
    </submittedName>
</protein>
<dbReference type="RefSeq" id="WP_055683132.1">
    <property type="nucleotide sequence ID" value="NZ_CANMUL010000001.1"/>
</dbReference>
<dbReference type="OrthoDB" id="7777983at2"/>
<sequence length="80" mass="8509">MTRCAFAIVAAGLVAGCVPSPENYETAPVTVPTEAGNVVCQLYTPRRVVWDRSIDRPASMSVGQADAICKAEGERQKAAR</sequence>
<dbReference type="AlphaFoldDB" id="A0A0M6XU71"/>
<dbReference type="Proteomes" id="UP000048908">
    <property type="component" value="Unassembled WGS sequence"/>
</dbReference>
<dbReference type="PROSITE" id="PS51257">
    <property type="entry name" value="PROKAR_LIPOPROTEIN"/>
    <property type="match status" value="1"/>
</dbReference>
<proteinExistence type="predicted"/>
<accession>A0A0M6XU71</accession>
<organism evidence="1 2">
    <name type="scientific">Jannaschia rubra</name>
    <dbReference type="NCBI Taxonomy" id="282197"/>
    <lineage>
        <taxon>Bacteria</taxon>
        <taxon>Pseudomonadati</taxon>
        <taxon>Pseudomonadota</taxon>
        <taxon>Alphaproteobacteria</taxon>
        <taxon>Rhodobacterales</taxon>
        <taxon>Roseobacteraceae</taxon>
        <taxon>Jannaschia</taxon>
    </lineage>
</organism>
<name>A0A0M6XU71_9RHOB</name>
<reference evidence="1 2" key="1">
    <citation type="submission" date="2015-07" db="EMBL/GenBank/DDBJ databases">
        <authorList>
            <person name="Noorani M."/>
        </authorList>
    </citation>
    <scope>NUCLEOTIDE SEQUENCE [LARGE SCALE GENOMIC DNA]</scope>
    <source>
        <strain evidence="1 2">CECT 5088</strain>
    </source>
</reference>